<name>A0ABV2YQX6_9ACTN</name>
<accession>A0ABV2YQX6</accession>
<dbReference type="InterPro" id="IPR003658">
    <property type="entry name" value="Anti-sigma_ant"/>
</dbReference>
<gene>
    <name evidence="4" type="ORF">AB0E65_28675</name>
</gene>
<organism evidence="4 5">
    <name type="scientific">Streptomyces fragilis</name>
    <dbReference type="NCBI Taxonomy" id="67301"/>
    <lineage>
        <taxon>Bacteria</taxon>
        <taxon>Bacillati</taxon>
        <taxon>Actinomycetota</taxon>
        <taxon>Actinomycetes</taxon>
        <taxon>Kitasatosporales</taxon>
        <taxon>Streptomycetaceae</taxon>
        <taxon>Streptomyces</taxon>
    </lineage>
</organism>
<evidence type="ECO:0000256" key="2">
    <source>
        <dbReference type="RuleBase" id="RU003749"/>
    </source>
</evidence>
<dbReference type="Proteomes" id="UP001550850">
    <property type="component" value="Unassembled WGS sequence"/>
</dbReference>
<keyword evidence="5" id="KW-1185">Reference proteome</keyword>
<dbReference type="InterPro" id="IPR036513">
    <property type="entry name" value="STAS_dom_sf"/>
</dbReference>
<dbReference type="Pfam" id="PF01740">
    <property type="entry name" value="STAS"/>
    <property type="match status" value="1"/>
</dbReference>
<dbReference type="Gene3D" id="3.30.750.24">
    <property type="entry name" value="STAS domain"/>
    <property type="match status" value="1"/>
</dbReference>
<dbReference type="SUPFAM" id="SSF52091">
    <property type="entry name" value="SpoIIaa-like"/>
    <property type="match status" value="1"/>
</dbReference>
<comment type="similarity">
    <text evidence="1 2">Belongs to the anti-sigma-factor antagonist family.</text>
</comment>
<protein>
    <recommendedName>
        <fullName evidence="2">Anti-sigma factor antagonist</fullName>
    </recommendedName>
</protein>
<sequence length="127" mass="13092">MSEQELLLTVEETHGPLAVAAVGGEIDFHTAPILRSRALDLIEQGRNRLVLDLSGVGFCDSAGLNALINIWHAAQGAGGAMALASVPARLDRMLKLTGLDTVLAIYPTADAAIAAVGPRPGGEQIVG</sequence>
<feature type="domain" description="STAS" evidence="3">
    <location>
        <begin position="17"/>
        <end position="116"/>
    </location>
</feature>
<dbReference type="NCBIfam" id="TIGR00377">
    <property type="entry name" value="ant_ant_sig"/>
    <property type="match status" value="1"/>
</dbReference>
<evidence type="ECO:0000256" key="1">
    <source>
        <dbReference type="ARBA" id="ARBA00009013"/>
    </source>
</evidence>
<comment type="caution">
    <text evidence="4">The sequence shown here is derived from an EMBL/GenBank/DDBJ whole genome shotgun (WGS) entry which is preliminary data.</text>
</comment>
<proteinExistence type="inferred from homology"/>
<dbReference type="InterPro" id="IPR002645">
    <property type="entry name" value="STAS_dom"/>
</dbReference>
<dbReference type="PROSITE" id="PS50801">
    <property type="entry name" value="STAS"/>
    <property type="match status" value="1"/>
</dbReference>
<dbReference type="EMBL" id="JBEZUR010000086">
    <property type="protein sequence ID" value="MEU3558148.1"/>
    <property type="molecule type" value="Genomic_DNA"/>
</dbReference>
<evidence type="ECO:0000259" key="3">
    <source>
        <dbReference type="PROSITE" id="PS50801"/>
    </source>
</evidence>
<dbReference type="RefSeq" id="WP_245967795.1">
    <property type="nucleotide sequence ID" value="NZ_BEVZ01000010.1"/>
</dbReference>
<dbReference type="PANTHER" id="PTHR33495">
    <property type="entry name" value="ANTI-SIGMA FACTOR ANTAGONIST TM_1081-RELATED-RELATED"/>
    <property type="match status" value="1"/>
</dbReference>
<dbReference type="PANTHER" id="PTHR33495:SF2">
    <property type="entry name" value="ANTI-SIGMA FACTOR ANTAGONIST TM_1081-RELATED"/>
    <property type="match status" value="1"/>
</dbReference>
<dbReference type="CDD" id="cd07043">
    <property type="entry name" value="STAS_anti-anti-sigma_factors"/>
    <property type="match status" value="1"/>
</dbReference>
<reference evidence="4 5" key="1">
    <citation type="submission" date="2024-06" db="EMBL/GenBank/DDBJ databases">
        <title>The Natural Products Discovery Center: Release of the First 8490 Sequenced Strains for Exploring Actinobacteria Biosynthetic Diversity.</title>
        <authorList>
            <person name="Kalkreuter E."/>
            <person name="Kautsar S.A."/>
            <person name="Yang D."/>
            <person name="Bader C.D."/>
            <person name="Teijaro C.N."/>
            <person name="Fluegel L."/>
            <person name="Davis C.M."/>
            <person name="Simpson J.R."/>
            <person name="Lauterbach L."/>
            <person name="Steele A.D."/>
            <person name="Gui C."/>
            <person name="Meng S."/>
            <person name="Li G."/>
            <person name="Viehrig K."/>
            <person name="Ye F."/>
            <person name="Su P."/>
            <person name="Kiefer A.F."/>
            <person name="Nichols A."/>
            <person name="Cepeda A.J."/>
            <person name="Yan W."/>
            <person name="Fan B."/>
            <person name="Jiang Y."/>
            <person name="Adhikari A."/>
            <person name="Zheng C.-J."/>
            <person name="Schuster L."/>
            <person name="Cowan T.M."/>
            <person name="Smanski M.J."/>
            <person name="Chevrette M.G."/>
            <person name="De Carvalho L.P.S."/>
            <person name="Shen B."/>
        </authorList>
    </citation>
    <scope>NUCLEOTIDE SEQUENCE [LARGE SCALE GENOMIC DNA]</scope>
    <source>
        <strain evidence="4 5">NPDC038104</strain>
    </source>
</reference>
<evidence type="ECO:0000313" key="4">
    <source>
        <dbReference type="EMBL" id="MEU3558148.1"/>
    </source>
</evidence>
<evidence type="ECO:0000313" key="5">
    <source>
        <dbReference type="Proteomes" id="UP001550850"/>
    </source>
</evidence>